<feature type="region of interest" description="Disordered" evidence="2">
    <location>
        <begin position="877"/>
        <end position="902"/>
    </location>
</feature>
<dbReference type="PANTHER" id="PTHR35767:SF1">
    <property type="entry name" value="HAPLESS PROTEIN"/>
    <property type="match status" value="1"/>
</dbReference>
<name>A0A803LQB9_CHEQI</name>
<keyword evidence="1" id="KW-0175">Coiled coil</keyword>
<dbReference type="SMR" id="A0A803LQB9"/>
<feature type="region of interest" description="Disordered" evidence="2">
    <location>
        <begin position="971"/>
        <end position="998"/>
    </location>
</feature>
<dbReference type="EnsemblPlants" id="AUR62017148-RA">
    <property type="protein sequence ID" value="AUR62017148-RA:cds"/>
    <property type="gene ID" value="AUR62017148"/>
</dbReference>
<feature type="compositionally biased region" description="Pro residues" evidence="2">
    <location>
        <begin position="1159"/>
        <end position="1168"/>
    </location>
</feature>
<dbReference type="OMA" id="TPISHWQ"/>
<organism evidence="3 4">
    <name type="scientific">Chenopodium quinoa</name>
    <name type="common">Quinoa</name>
    <dbReference type="NCBI Taxonomy" id="63459"/>
    <lineage>
        <taxon>Eukaryota</taxon>
        <taxon>Viridiplantae</taxon>
        <taxon>Streptophyta</taxon>
        <taxon>Embryophyta</taxon>
        <taxon>Tracheophyta</taxon>
        <taxon>Spermatophyta</taxon>
        <taxon>Magnoliopsida</taxon>
        <taxon>eudicotyledons</taxon>
        <taxon>Gunneridae</taxon>
        <taxon>Pentapetalae</taxon>
        <taxon>Caryophyllales</taxon>
        <taxon>Chenopodiaceae</taxon>
        <taxon>Chenopodioideae</taxon>
        <taxon>Atripliceae</taxon>
        <taxon>Chenopodium</taxon>
    </lineage>
</organism>
<feature type="region of interest" description="Disordered" evidence="2">
    <location>
        <begin position="800"/>
        <end position="823"/>
    </location>
</feature>
<dbReference type="OrthoDB" id="1929441at2759"/>
<proteinExistence type="predicted"/>
<dbReference type="GeneID" id="110707051"/>
<feature type="compositionally biased region" description="Polar residues" evidence="2">
    <location>
        <begin position="1184"/>
        <end position="1197"/>
    </location>
</feature>
<feature type="coiled-coil region" evidence="1">
    <location>
        <begin position="171"/>
        <end position="198"/>
    </location>
</feature>
<dbReference type="Gramene" id="AUR62017148-RA">
    <property type="protein sequence ID" value="AUR62017148-RA:cds"/>
    <property type="gene ID" value="AUR62017148"/>
</dbReference>
<reference evidence="3" key="2">
    <citation type="submission" date="2021-03" db="UniProtKB">
        <authorList>
            <consortium name="EnsemblPlants"/>
        </authorList>
    </citation>
    <scope>IDENTIFICATION</scope>
</reference>
<accession>A0A803LQB9</accession>
<dbReference type="KEGG" id="cqi:110707051"/>
<dbReference type="Proteomes" id="UP000596660">
    <property type="component" value="Unplaced"/>
</dbReference>
<dbReference type="PANTHER" id="PTHR35767">
    <property type="entry name" value="HAPLESS PROTEIN"/>
    <property type="match status" value="1"/>
</dbReference>
<feature type="compositionally biased region" description="Basic residues" evidence="2">
    <location>
        <begin position="695"/>
        <end position="710"/>
    </location>
</feature>
<gene>
    <name evidence="3" type="primary">LOC110707051</name>
</gene>
<evidence type="ECO:0000256" key="1">
    <source>
        <dbReference type="SAM" id="Coils"/>
    </source>
</evidence>
<dbReference type="RefSeq" id="XP_021740771.1">
    <property type="nucleotide sequence ID" value="XM_021885079.1"/>
</dbReference>
<evidence type="ECO:0000256" key="2">
    <source>
        <dbReference type="SAM" id="MobiDB-lite"/>
    </source>
</evidence>
<feature type="region of interest" description="Disordered" evidence="2">
    <location>
        <begin position="1159"/>
        <end position="1209"/>
    </location>
</feature>
<evidence type="ECO:0000313" key="4">
    <source>
        <dbReference type="Proteomes" id="UP000596660"/>
    </source>
</evidence>
<sequence>MKVTETAQIPTKQFEEAIWSRKHYLDTARGHYLSALAGLSGGKQVQTKISPNSDSPLLLEDHVCNQAAEAEQASTPEQEVPEKTFSDMDVQMQVPNRVLKASERDLEAVKLQFIKTLARNTKSQITEMICKLGSLGNEMDINDAANFNITRTVSSESDDAKQPLPKTAVERSSLHRMVESLKTKLENLKKEHAELSDIDAGAESAARNLHFSLFRSEPEKGDCFANRIKARETSEEVIQDKDDTYDLNIKARGLKREQDAAKFSEKVVKRPRIAHDVDKENDCIVSSVDLAKIFPEKIHPACLSTSESSARVMISEDELESSSQQVEKSDKLDRGSLIATTGGVEGENCDYASEFSIRDFVFSARNRDISLNWPFSQKNLQLCLKHGVKDVLPPFQPTDPLRDTSMNNCSAEKILHSEESNVDEKQPMLKNHIVSDTILELDHSWNQDLAEGYRDSDSFPIGGEGGLVFKTIATANCQSEVESVSTSNLPLSEVSDEREAAGSAANKTNSSASQLSSKKVKVAVKIRVSSKRNTPEDITSACTGPPETISSKICPVCENFSSSSNTTLNAHIDQCLSSQSPPIWMKSSKLMKPRIKPRKIRLMTDICATAPSCTLEDLDRRNGTNWATNVDFPLEEADVPSEQISPVVSSKYLVQNVDDGSVYIDSSGRKIRILSKLNDTSTSSFSKAREDPRPKKQSRKAKRSKVISPNRKKRLAKHLKFLKVTRQRKRSLSFNVKGRSSEACGLEEAMHAVGDKQQTASFVKGLEAEEHNNPGNSGAIIKLSRCEHQAAKDSLIGNDQVGSTEVEPRGVPVKNFPKRSLSSMQNNTRTHTIYPAGVDQRSEGSCRVRMLGGRSLRGAIRGNREALPVSLKPRSAQFNRKMTKESTPKSSDSTMAPAPPLEREAGIQPNALQKADVSFPATRGLLHSCLGGSSERMRPCNSKTTLLPNDSFVRACQANSDKMGSALENSCDFSGDEETEAWPTGANQQSGAAIDHPKGPRIAETFGRSGMVEVLQKQASEYGENGSKDTNSNDDLVDGAHGNYSSLSLKGLHNDREFIASVSSSTLAIGVIERSLRTTFDPELEKVADVSQSKLLQCSDKFHGSLYRAEVRSNSTHPGLNDEHNMFHGNIADAQRLEPKTGDYILNFGHGFLFPEVDPIPIPGPPGSDLPSFSDMGSEDLHRSSLSNSLVQPSGANDNVADGDLSESPFSATSTISNLGRRTDNVTVNGQESLSVSLSASDSIYPGWFGSSGPLPGISTESSRFPAAASERATCVYSSENGMVDIGRGPPMLNRDIQQCCCSQKEETTQSTVTSQESQLLQWRPTSPKSFPRGNYMYSTLDGHSIDLDDRSAVFSSSSFHKTESVNLAHSVETSHQSITSLESSLEAADPFPRSGEYGSTSPAPILRLMGKDLMVSNQVDADLSRSQAAINVNVSKLVKSWEPQSSQSPTFMGPLPHGQDPDILPVRHFNVGPSNVMHSFGSHNPASEGMYLNEHTHASFSVLGAGLLRR</sequence>
<feature type="region of interest" description="Disordered" evidence="2">
    <location>
        <begin position="485"/>
        <end position="512"/>
    </location>
</feature>
<dbReference type="Gene3D" id="3.30.160.60">
    <property type="entry name" value="Classic Zinc Finger"/>
    <property type="match status" value="1"/>
</dbReference>
<evidence type="ECO:0000313" key="3">
    <source>
        <dbReference type="EnsemblPlants" id="AUR62017148-RA:cds"/>
    </source>
</evidence>
<keyword evidence="4" id="KW-1185">Reference proteome</keyword>
<reference evidence="3" key="1">
    <citation type="journal article" date="2017" name="Nature">
        <title>The genome of Chenopodium quinoa.</title>
        <authorList>
            <person name="Jarvis D.E."/>
            <person name="Ho Y.S."/>
            <person name="Lightfoot D.J."/>
            <person name="Schmoeckel S.M."/>
            <person name="Li B."/>
            <person name="Borm T.J.A."/>
            <person name="Ohyanagi H."/>
            <person name="Mineta K."/>
            <person name="Michell C.T."/>
            <person name="Saber N."/>
            <person name="Kharbatia N.M."/>
            <person name="Rupper R.R."/>
            <person name="Sharp A.R."/>
            <person name="Dally N."/>
            <person name="Boughton B.A."/>
            <person name="Woo Y.H."/>
            <person name="Gao G."/>
            <person name="Schijlen E.G.W.M."/>
            <person name="Guo X."/>
            <person name="Momin A.A."/>
            <person name="Negrao S."/>
            <person name="Al-Babili S."/>
            <person name="Gehring C."/>
            <person name="Roessner U."/>
            <person name="Jung C."/>
            <person name="Murphy K."/>
            <person name="Arold S.T."/>
            <person name="Gojobori T."/>
            <person name="van der Linden C.G."/>
            <person name="van Loo E.N."/>
            <person name="Jellen E.N."/>
            <person name="Maughan P.J."/>
            <person name="Tester M."/>
        </authorList>
    </citation>
    <scope>NUCLEOTIDE SEQUENCE [LARGE SCALE GENOMIC DNA]</scope>
    <source>
        <strain evidence="3">cv. PI 614886</strain>
    </source>
</reference>
<protein>
    <submittedName>
        <fullName evidence="3">Uncharacterized protein</fullName>
    </submittedName>
</protein>
<feature type="region of interest" description="Disordered" evidence="2">
    <location>
        <begin position="682"/>
        <end position="710"/>
    </location>
</feature>